<evidence type="ECO:0000256" key="3">
    <source>
        <dbReference type="ARBA" id="ARBA00011738"/>
    </source>
</evidence>
<dbReference type="GO" id="GO:0004821">
    <property type="term" value="F:histidine-tRNA ligase activity"/>
    <property type="evidence" value="ECO:0007669"/>
    <property type="project" value="UniProtKB-EC"/>
</dbReference>
<dbReference type="GO" id="GO:0005739">
    <property type="term" value="C:mitochondrion"/>
    <property type="evidence" value="ECO:0007669"/>
    <property type="project" value="TreeGrafter"/>
</dbReference>
<dbReference type="InterPro" id="IPR041715">
    <property type="entry name" value="HisRS-like_core"/>
</dbReference>
<feature type="binding site" evidence="16">
    <location>
        <position position="212"/>
    </location>
    <ligand>
        <name>L-histidine</name>
        <dbReference type="ChEBI" id="CHEBI:57595"/>
    </ligand>
</feature>
<keyword evidence="7" id="KW-0597">Phosphoprotein</keyword>
<evidence type="ECO:0000256" key="13">
    <source>
        <dbReference type="ARBA" id="ARBA00030619"/>
    </source>
</evidence>
<dbReference type="SUPFAM" id="SSF55681">
    <property type="entry name" value="Class II aaRS and biotin synthetases"/>
    <property type="match status" value="1"/>
</dbReference>
<evidence type="ECO:0000256" key="17">
    <source>
        <dbReference type="SAM" id="Coils"/>
    </source>
</evidence>
<dbReference type="PANTHER" id="PTHR11476">
    <property type="entry name" value="HISTIDYL-TRNA SYNTHETASE"/>
    <property type="match status" value="1"/>
</dbReference>
<evidence type="ECO:0000256" key="4">
    <source>
        <dbReference type="ARBA" id="ARBA00012815"/>
    </source>
</evidence>
<comment type="subcellular location">
    <subcellularLocation>
        <location evidence="1">Cytoplasm</location>
    </subcellularLocation>
</comment>
<keyword evidence="6" id="KW-0963">Cytoplasm</keyword>
<dbReference type="GO" id="GO:0003723">
    <property type="term" value="F:RNA binding"/>
    <property type="evidence" value="ECO:0007669"/>
    <property type="project" value="TreeGrafter"/>
</dbReference>
<evidence type="ECO:0000256" key="2">
    <source>
        <dbReference type="ARBA" id="ARBA00008226"/>
    </source>
</evidence>
<keyword evidence="11" id="KW-0648">Protein biosynthesis</keyword>
<dbReference type="Gene3D" id="3.30.930.10">
    <property type="entry name" value="Bira Bifunctional Protein, Domain 2"/>
    <property type="match status" value="1"/>
</dbReference>
<dbReference type="InterPro" id="IPR045864">
    <property type="entry name" value="aa-tRNA-synth_II/BPL/LPL"/>
</dbReference>
<protein>
    <recommendedName>
        <fullName evidence="5">Histidine--tRNA ligase, cytoplasmic</fullName>
        <ecNumber evidence="4">6.1.1.21</ecNumber>
    </recommendedName>
    <alternativeName>
        <fullName evidence="13">Histidyl-tRNA synthetase</fullName>
    </alternativeName>
</protein>
<dbReference type="InterPro" id="IPR004516">
    <property type="entry name" value="HisRS/HisZ"/>
</dbReference>
<comment type="similarity">
    <text evidence="2">Belongs to the class-II aminoacyl-tRNA synthetase family.</text>
</comment>
<keyword evidence="8" id="KW-0436">Ligase</keyword>
<proteinExistence type="inferred from homology"/>
<dbReference type="InterPro" id="IPR009068">
    <property type="entry name" value="uS15_NS1_RNA-bd_sf"/>
</dbReference>
<evidence type="ECO:0000256" key="11">
    <source>
        <dbReference type="ARBA" id="ARBA00022917"/>
    </source>
</evidence>
<dbReference type="Pfam" id="PF00458">
    <property type="entry name" value="WHEP-TRS"/>
    <property type="match status" value="1"/>
</dbReference>
<dbReference type="FunFam" id="3.30.930.10:FF:000071">
    <property type="entry name" value="histidine--tRNA ligase, cytoplasmic isoform X6"/>
    <property type="match status" value="1"/>
</dbReference>
<dbReference type="InterPro" id="IPR000738">
    <property type="entry name" value="WHEP-TRS_dom"/>
</dbReference>
<dbReference type="CDD" id="cd00938">
    <property type="entry name" value="HisRS_RNA"/>
    <property type="match status" value="1"/>
</dbReference>
<evidence type="ECO:0000313" key="20">
    <source>
        <dbReference type="Proteomes" id="UP000694387"/>
    </source>
</evidence>
<comment type="catalytic activity">
    <reaction evidence="15">
        <text>tRNA(His) + L-histidine + ATP = L-histidyl-tRNA(His) + AMP + diphosphate + H(+)</text>
        <dbReference type="Rhea" id="RHEA:17313"/>
        <dbReference type="Rhea" id="RHEA-COMP:9665"/>
        <dbReference type="Rhea" id="RHEA-COMP:9689"/>
        <dbReference type="ChEBI" id="CHEBI:15378"/>
        <dbReference type="ChEBI" id="CHEBI:30616"/>
        <dbReference type="ChEBI" id="CHEBI:33019"/>
        <dbReference type="ChEBI" id="CHEBI:57595"/>
        <dbReference type="ChEBI" id="CHEBI:78442"/>
        <dbReference type="ChEBI" id="CHEBI:78527"/>
        <dbReference type="ChEBI" id="CHEBI:456215"/>
        <dbReference type="EC" id="6.1.1.21"/>
    </reaction>
</comment>
<comment type="function">
    <text evidence="14">Catalyzes the ATP-dependent ligation of histidine to the 3'-end of its cognate tRNA, via the formation of an aminoacyl-adenylate intermediate (His-AMP). Plays a role in axon guidance.</text>
</comment>
<evidence type="ECO:0000259" key="18">
    <source>
        <dbReference type="PROSITE" id="PS51185"/>
    </source>
</evidence>
<dbReference type="GO" id="GO:0005524">
    <property type="term" value="F:ATP binding"/>
    <property type="evidence" value="ECO:0007669"/>
    <property type="project" value="UniProtKB-KW"/>
</dbReference>
<dbReference type="PANTHER" id="PTHR11476:SF8">
    <property type="entry name" value="HISTIDINE--TRNA LIGASE, CYTOPLASMIC"/>
    <property type="match status" value="1"/>
</dbReference>
<evidence type="ECO:0000256" key="7">
    <source>
        <dbReference type="ARBA" id="ARBA00022553"/>
    </source>
</evidence>
<feature type="binding site" evidence="16">
    <location>
        <position position="63"/>
    </location>
    <ligand>
        <name>L-histidine</name>
        <dbReference type="ChEBI" id="CHEBI:57595"/>
    </ligand>
</feature>
<reference evidence="19" key="3">
    <citation type="submission" date="2025-09" db="UniProtKB">
        <authorList>
            <consortium name="Ensembl"/>
        </authorList>
    </citation>
    <scope>IDENTIFICATION</scope>
</reference>
<dbReference type="GO" id="GO:0042802">
    <property type="term" value="F:identical protein binding"/>
    <property type="evidence" value="ECO:0007669"/>
    <property type="project" value="TreeGrafter"/>
</dbReference>
<keyword evidence="10" id="KW-0067">ATP-binding</keyword>
<dbReference type="Gene3D" id="1.10.287.10">
    <property type="entry name" value="S15/NS1, RNA-binding"/>
    <property type="match status" value="1"/>
</dbReference>
<dbReference type="Pfam" id="PF13393">
    <property type="entry name" value="tRNA-synt_His"/>
    <property type="match status" value="1"/>
</dbReference>
<evidence type="ECO:0000256" key="16">
    <source>
        <dbReference type="PIRSR" id="PIRSR001549-1"/>
    </source>
</evidence>
<keyword evidence="20" id="KW-1185">Reference proteome</keyword>
<feature type="binding site" evidence="16">
    <location>
        <begin position="216"/>
        <end position="217"/>
    </location>
    <ligand>
        <name>L-histidine</name>
        <dbReference type="ChEBI" id="CHEBI:57595"/>
    </ligand>
</feature>
<sequence length="395" mass="43826">MAERAALEELVRLQGERVRGLKQQKASAEQIEEEVAKLLKLKAQLGPDEGKQKFVLKTPKDFDIAGQFDPMIPDAECLKIMCEILSSLQIGDFLVKVNDRRILDGMFAICGVPDSKFRTICSSVDKLDKVSWEEVKNEMVGEKGLAPEVADRIGDYVQQHGGVSLVEQLLQDPELSQNKQALEGLGDLKLLFEYLILLGIADKISFDLSLARGLDYYTGVIYEAVLLQSPAQAGEEPLGVGSVAAGGRYDGLVGMFDPKGRKVPCVGLSIGVERIFSIVEQRLEALEEKVRTTETQVLVASAQKKLLEERLKLVSELWDAGIKAELLYKKNPKLLNQLQYCEEAGIPLVAIIGEQELKDGVIKLRSVASREEVDIRREDLVEEIKRRTSEPLCTC</sequence>
<dbReference type="Proteomes" id="UP000694387">
    <property type="component" value="Chromosome 12"/>
</dbReference>
<dbReference type="CDD" id="cd00773">
    <property type="entry name" value="HisRS-like_core"/>
    <property type="match status" value="1"/>
</dbReference>
<feature type="coiled-coil region" evidence="17">
    <location>
        <begin position="276"/>
        <end position="303"/>
    </location>
</feature>
<dbReference type="PROSITE" id="PS51185">
    <property type="entry name" value="WHEP_TRS_2"/>
    <property type="match status" value="1"/>
</dbReference>
<accession>A0A9L0IJF1</accession>
<dbReference type="PROSITE" id="PS00762">
    <property type="entry name" value="WHEP_TRS_1"/>
    <property type="match status" value="1"/>
</dbReference>
<dbReference type="Gene3D" id="3.40.50.800">
    <property type="entry name" value="Anticodon-binding domain"/>
    <property type="match status" value="1"/>
</dbReference>
<dbReference type="GO" id="GO:0006427">
    <property type="term" value="P:histidyl-tRNA aminoacylation"/>
    <property type="evidence" value="ECO:0007669"/>
    <property type="project" value="TreeGrafter"/>
</dbReference>
<evidence type="ECO:0000256" key="15">
    <source>
        <dbReference type="ARBA" id="ARBA00047639"/>
    </source>
</evidence>
<dbReference type="PIRSF" id="PIRSF001549">
    <property type="entry name" value="His-tRNA_synth"/>
    <property type="match status" value="1"/>
</dbReference>
<name>A0A9L0IJF1_EQUAS</name>
<evidence type="ECO:0000256" key="1">
    <source>
        <dbReference type="ARBA" id="ARBA00004496"/>
    </source>
</evidence>
<dbReference type="GO" id="GO:0032543">
    <property type="term" value="P:mitochondrial translation"/>
    <property type="evidence" value="ECO:0007669"/>
    <property type="project" value="TreeGrafter"/>
</dbReference>
<evidence type="ECO:0000256" key="6">
    <source>
        <dbReference type="ARBA" id="ARBA00022490"/>
    </source>
</evidence>
<dbReference type="GeneTree" id="ENSGT00390000005922"/>
<comment type="subunit">
    <text evidence="3">Homodimer.</text>
</comment>
<dbReference type="AlphaFoldDB" id="A0A9L0IJF1"/>
<dbReference type="FunFam" id="1.10.287.10:FF:000008">
    <property type="entry name" value="histidine--tRNA ligase, cytoplasmic isoform X6"/>
    <property type="match status" value="1"/>
</dbReference>
<evidence type="ECO:0000256" key="9">
    <source>
        <dbReference type="ARBA" id="ARBA00022741"/>
    </source>
</evidence>
<dbReference type="InterPro" id="IPR033656">
    <property type="entry name" value="HisRS_anticodon"/>
</dbReference>
<evidence type="ECO:0000256" key="5">
    <source>
        <dbReference type="ARBA" id="ARBA00015302"/>
    </source>
</evidence>
<dbReference type="GO" id="GO:0005829">
    <property type="term" value="C:cytosol"/>
    <property type="evidence" value="ECO:0007669"/>
    <property type="project" value="TreeGrafter"/>
</dbReference>
<dbReference type="CDD" id="cd00859">
    <property type="entry name" value="HisRS_anticodon"/>
    <property type="match status" value="1"/>
</dbReference>
<reference evidence="19 20" key="1">
    <citation type="journal article" date="2020" name="Nat. Commun.">
        <title>Donkey genomes provide new insights into domestication and selection for coat color.</title>
        <authorList>
            <person name="Wang"/>
            <person name="C."/>
            <person name="Li"/>
            <person name="H."/>
            <person name="Guo"/>
            <person name="Y."/>
            <person name="Huang"/>
            <person name="J."/>
            <person name="Sun"/>
            <person name="Y."/>
            <person name="Min"/>
            <person name="J."/>
            <person name="Wang"/>
            <person name="J."/>
            <person name="Fang"/>
            <person name="X."/>
            <person name="Zhao"/>
            <person name="Z."/>
            <person name="Wang"/>
            <person name="S."/>
            <person name="Zhang"/>
            <person name="Y."/>
            <person name="Liu"/>
            <person name="Q."/>
            <person name="Jiang"/>
            <person name="Q."/>
            <person name="Wang"/>
            <person name="X."/>
            <person name="Guo"/>
            <person name="Y."/>
            <person name="Yang"/>
            <person name="C."/>
            <person name="Wang"/>
            <person name="Y."/>
            <person name="Tian"/>
            <person name="F."/>
            <person name="Zhuang"/>
            <person name="G."/>
            <person name="Fan"/>
            <person name="Y."/>
            <person name="Gao"/>
            <person name="Q."/>
            <person name="Li"/>
            <person name="Y."/>
            <person name="Ju"/>
            <person name="Z."/>
            <person name="Li"/>
            <person name="J."/>
            <person name="Li"/>
            <person name="R."/>
            <person name="Hou"/>
            <person name="M."/>
            <person name="Yang"/>
            <person name="G."/>
            <person name="Liu"/>
            <person name="G."/>
            <person name="Liu"/>
            <person name="W."/>
            <person name="Guo"/>
            <person name="J."/>
            <person name="Pan"/>
            <person name="S."/>
            <person name="Fan"/>
            <person name="G."/>
            <person name="Zhang"/>
            <person name="W."/>
            <person name="Zhang"/>
            <person name="R."/>
            <person name="Yu"/>
            <person name="J."/>
            <person name="Zhang"/>
            <person name="X."/>
            <person name="Yin"/>
            <person name="Q."/>
            <person name="Ji"/>
            <person name="C."/>
            <person name="Jin"/>
            <person name="Y."/>
            <person name="Yue"/>
            <person name="G."/>
            <person name="Liu"/>
            <person name="M."/>
            <person name="Xu"/>
            <person name="J."/>
            <person name="Liu"/>
            <person name="S."/>
            <person name="Jordana"/>
            <person name="J."/>
            <person name="Noce"/>
            <person name="A."/>
            <person name="Amills"/>
            <person name="M."/>
            <person name="Wu"/>
            <person name="D.D."/>
            <person name="Li"/>
            <person name="S."/>
            <person name="Zhou"/>
            <person name="X. and Zhong"/>
            <person name="J."/>
        </authorList>
    </citation>
    <scope>NUCLEOTIDE SEQUENCE [LARGE SCALE GENOMIC DNA]</scope>
</reference>
<reference evidence="19" key="2">
    <citation type="submission" date="2025-08" db="UniProtKB">
        <authorList>
            <consortium name="Ensembl"/>
        </authorList>
    </citation>
    <scope>IDENTIFICATION</scope>
</reference>
<dbReference type="Ensembl" id="ENSEAST00005041666.1">
    <property type="protein sequence ID" value="ENSEASP00005041013.1"/>
    <property type="gene ID" value="ENSEASG00005017536.2"/>
</dbReference>
<evidence type="ECO:0000256" key="10">
    <source>
        <dbReference type="ARBA" id="ARBA00022840"/>
    </source>
</evidence>
<dbReference type="FunFam" id="3.40.50.800:FF:000008">
    <property type="entry name" value="histidine--tRNA ligase, cytoplasmic isoform X1"/>
    <property type="match status" value="1"/>
</dbReference>
<keyword evidence="17" id="KW-0175">Coiled coil</keyword>
<dbReference type="SUPFAM" id="SSF52954">
    <property type="entry name" value="Class II aaRS ABD-related"/>
    <property type="match status" value="1"/>
</dbReference>
<dbReference type="InterPro" id="IPR004154">
    <property type="entry name" value="Anticodon-bd"/>
</dbReference>
<keyword evidence="9" id="KW-0547">Nucleotide-binding</keyword>
<organism evidence="19 20">
    <name type="scientific">Equus asinus</name>
    <name type="common">Donkey</name>
    <name type="synonym">Equus africanus asinus</name>
    <dbReference type="NCBI Taxonomy" id="9793"/>
    <lineage>
        <taxon>Eukaryota</taxon>
        <taxon>Metazoa</taxon>
        <taxon>Chordata</taxon>
        <taxon>Craniata</taxon>
        <taxon>Vertebrata</taxon>
        <taxon>Euteleostomi</taxon>
        <taxon>Mammalia</taxon>
        <taxon>Eutheria</taxon>
        <taxon>Laurasiatheria</taxon>
        <taxon>Perissodactyla</taxon>
        <taxon>Equidae</taxon>
        <taxon>Equus</taxon>
    </lineage>
</organism>
<dbReference type="Pfam" id="PF03129">
    <property type="entry name" value="HGTP_anticodon"/>
    <property type="match status" value="1"/>
</dbReference>
<dbReference type="EC" id="6.1.1.21" evidence="4"/>
<feature type="domain" description="WHEP-TRS" evidence="18">
    <location>
        <begin position="3"/>
        <end position="59"/>
    </location>
</feature>
<evidence type="ECO:0000313" key="19">
    <source>
        <dbReference type="Ensembl" id="ENSEASP00005041013.1"/>
    </source>
</evidence>
<evidence type="ECO:0000256" key="14">
    <source>
        <dbReference type="ARBA" id="ARBA00045426"/>
    </source>
</evidence>
<evidence type="ECO:0000256" key="12">
    <source>
        <dbReference type="ARBA" id="ARBA00023146"/>
    </source>
</evidence>
<dbReference type="SUPFAM" id="SSF47060">
    <property type="entry name" value="S15/NS1 RNA-binding domain"/>
    <property type="match status" value="1"/>
</dbReference>
<dbReference type="InterPro" id="IPR036621">
    <property type="entry name" value="Anticodon-bd_dom_sf"/>
</dbReference>
<keyword evidence="12" id="KW-0030">Aminoacyl-tRNA synthetase</keyword>
<dbReference type="SMART" id="SM00991">
    <property type="entry name" value="WHEP-TRS"/>
    <property type="match status" value="1"/>
</dbReference>
<evidence type="ECO:0000256" key="8">
    <source>
        <dbReference type="ARBA" id="ARBA00022598"/>
    </source>
</evidence>
<gene>
    <name evidence="19" type="primary">HARS1</name>
</gene>